<dbReference type="RefSeq" id="WP_202880989.1">
    <property type="nucleotide sequence ID" value="NZ_VIVK01000002.1"/>
</dbReference>
<dbReference type="InterPro" id="IPR046192">
    <property type="entry name" value="DUF6220"/>
</dbReference>
<gene>
    <name evidence="3" type="ORF">FB561_6850</name>
</gene>
<keyword evidence="2" id="KW-0812">Transmembrane</keyword>
<evidence type="ECO:0000313" key="3">
    <source>
        <dbReference type="EMBL" id="TWD75410.1"/>
    </source>
</evidence>
<protein>
    <submittedName>
        <fullName evidence="3">Uncharacterized protein</fullName>
    </submittedName>
</protein>
<comment type="caution">
    <text evidence="3">The sequence shown here is derived from an EMBL/GenBank/DDBJ whole genome shotgun (WGS) entry which is preliminary data.</text>
</comment>
<dbReference type="EMBL" id="VIVK01000002">
    <property type="protein sequence ID" value="TWD75410.1"/>
    <property type="molecule type" value="Genomic_DNA"/>
</dbReference>
<reference evidence="3 4" key="1">
    <citation type="submission" date="2019-06" db="EMBL/GenBank/DDBJ databases">
        <title>Sequencing the genomes of 1000 actinobacteria strains.</title>
        <authorList>
            <person name="Klenk H.-P."/>
        </authorList>
    </citation>
    <scope>NUCLEOTIDE SEQUENCE [LARGE SCALE GENOMIC DNA]</scope>
    <source>
        <strain evidence="3 4">DSM 24683</strain>
    </source>
</reference>
<keyword evidence="2" id="KW-0472">Membrane</keyword>
<keyword evidence="2" id="KW-1133">Transmembrane helix</keyword>
<feature type="transmembrane region" description="Helical" evidence="2">
    <location>
        <begin position="73"/>
        <end position="91"/>
    </location>
</feature>
<feature type="compositionally biased region" description="Basic and acidic residues" evidence="1">
    <location>
        <begin position="140"/>
        <end position="150"/>
    </location>
</feature>
<dbReference type="Proteomes" id="UP000318380">
    <property type="component" value="Unassembled WGS sequence"/>
</dbReference>
<dbReference type="Pfam" id="PF19728">
    <property type="entry name" value="DUF6220"/>
    <property type="match status" value="1"/>
</dbReference>
<feature type="region of interest" description="Disordered" evidence="1">
    <location>
        <begin position="129"/>
        <end position="150"/>
    </location>
</feature>
<proteinExistence type="predicted"/>
<dbReference type="AlphaFoldDB" id="A0A561B971"/>
<feature type="transmembrane region" description="Helical" evidence="2">
    <location>
        <begin position="103"/>
        <end position="123"/>
    </location>
</feature>
<organism evidence="3 4">
    <name type="scientific">Kribbella amoyensis</name>
    <dbReference type="NCBI Taxonomy" id="996641"/>
    <lineage>
        <taxon>Bacteria</taxon>
        <taxon>Bacillati</taxon>
        <taxon>Actinomycetota</taxon>
        <taxon>Actinomycetes</taxon>
        <taxon>Propionibacteriales</taxon>
        <taxon>Kribbellaceae</taxon>
        <taxon>Kribbella</taxon>
    </lineage>
</organism>
<name>A0A561B971_9ACTN</name>
<evidence type="ECO:0000256" key="2">
    <source>
        <dbReference type="SAM" id="Phobius"/>
    </source>
</evidence>
<keyword evidence="4" id="KW-1185">Reference proteome</keyword>
<evidence type="ECO:0000256" key="1">
    <source>
        <dbReference type="SAM" id="MobiDB-lite"/>
    </source>
</evidence>
<feature type="transmembrane region" description="Helical" evidence="2">
    <location>
        <begin position="42"/>
        <end position="61"/>
    </location>
</feature>
<accession>A0A561B971</accession>
<evidence type="ECO:0000313" key="4">
    <source>
        <dbReference type="Proteomes" id="UP000318380"/>
    </source>
</evidence>
<sequence length="150" mass="15248">MRKLFSALSTLLVLAIVLQFFLAGMGAFDAAGRDESFAPHRALGYGILLIAVLLTLLAAAARLPGRLIGGTGLVAGLVLLQIVIAVTAGAIDGSGGTTSTTAKLVFGLHAINAVAIAFTISRVEAQVGALGKGGEPSPTRSRERSARPAR</sequence>